<dbReference type="Proteomes" id="UP001476282">
    <property type="component" value="Unassembled WGS sequence"/>
</dbReference>
<evidence type="ECO:0000256" key="1">
    <source>
        <dbReference type="SAM" id="SignalP"/>
    </source>
</evidence>
<dbReference type="RefSeq" id="WP_353568683.1">
    <property type="nucleotide sequence ID" value="NZ_BAABRI010000029.1"/>
</dbReference>
<feature type="signal peptide" evidence="1">
    <location>
        <begin position="1"/>
        <end position="23"/>
    </location>
</feature>
<evidence type="ECO:0000313" key="2">
    <source>
        <dbReference type="EMBL" id="GAA5484579.1"/>
    </source>
</evidence>
<proteinExistence type="predicted"/>
<reference evidence="2 3" key="1">
    <citation type="submission" date="2024-02" db="EMBL/GenBank/DDBJ databases">
        <title>Haloferula sargassicola NBRC 104335.</title>
        <authorList>
            <person name="Ichikawa N."/>
            <person name="Katano-Makiyama Y."/>
            <person name="Hidaka K."/>
        </authorList>
    </citation>
    <scope>NUCLEOTIDE SEQUENCE [LARGE SCALE GENOMIC DNA]</scope>
    <source>
        <strain evidence="2 3">NBRC 104335</strain>
    </source>
</reference>
<accession>A0ABP9UYX9</accession>
<keyword evidence="1" id="KW-0732">Signal</keyword>
<name>A0ABP9UYX9_9BACT</name>
<dbReference type="EMBL" id="BAABRI010000029">
    <property type="protein sequence ID" value="GAA5484579.1"/>
    <property type="molecule type" value="Genomic_DNA"/>
</dbReference>
<sequence length="272" mass="28677">MKKNHLFLSSLVALSALSQTAGAVVLFSDTFDRSDTTNIDDAGSQNSTQGGLLATNIELRSSKQTLDIISGQLGLPSNSRARFHDEANAGSRYDFSSALAAFGSSGLMTVTWDWNASAADPGDWTSFSFGTDDDTSLEPDVRVNHSTTDLGVLVKLNGDVEYFDNGVATTLTAAHSATGSIPISISVAYASLDNGGTLTLQSVMVGGAETLSSPVSTFAWDFDDGSQVHLEFEGRGGNPNLVDNLTISVVPEPSMILLGSFGLLAIFRRSRH</sequence>
<gene>
    <name evidence="2" type="ORF">Hsar01_03823</name>
</gene>
<evidence type="ECO:0008006" key="4">
    <source>
        <dbReference type="Google" id="ProtNLM"/>
    </source>
</evidence>
<comment type="caution">
    <text evidence="2">The sequence shown here is derived from an EMBL/GenBank/DDBJ whole genome shotgun (WGS) entry which is preliminary data.</text>
</comment>
<keyword evidence="3" id="KW-1185">Reference proteome</keyword>
<organism evidence="2 3">
    <name type="scientific">Haloferula sargassicola</name>
    <dbReference type="NCBI Taxonomy" id="490096"/>
    <lineage>
        <taxon>Bacteria</taxon>
        <taxon>Pseudomonadati</taxon>
        <taxon>Verrucomicrobiota</taxon>
        <taxon>Verrucomicrobiia</taxon>
        <taxon>Verrucomicrobiales</taxon>
        <taxon>Verrucomicrobiaceae</taxon>
        <taxon>Haloferula</taxon>
    </lineage>
</organism>
<evidence type="ECO:0000313" key="3">
    <source>
        <dbReference type="Proteomes" id="UP001476282"/>
    </source>
</evidence>
<protein>
    <recommendedName>
        <fullName evidence="4">PEP-CTERM protein-sorting domain-containing protein</fullName>
    </recommendedName>
</protein>
<feature type="chain" id="PRO_5045870913" description="PEP-CTERM protein-sorting domain-containing protein" evidence="1">
    <location>
        <begin position="24"/>
        <end position="272"/>
    </location>
</feature>